<dbReference type="EMBL" id="GBRH01196820">
    <property type="protein sequence ID" value="JAE01076.1"/>
    <property type="molecule type" value="Transcribed_RNA"/>
</dbReference>
<reference evidence="1" key="1">
    <citation type="submission" date="2014-09" db="EMBL/GenBank/DDBJ databases">
        <authorList>
            <person name="Magalhaes I.L.F."/>
            <person name="Oliveira U."/>
            <person name="Santos F.R."/>
            <person name="Vidigal T.H.D.A."/>
            <person name="Brescovit A.D."/>
            <person name="Santos A.J."/>
        </authorList>
    </citation>
    <scope>NUCLEOTIDE SEQUENCE</scope>
    <source>
        <tissue evidence="1">Shoot tissue taken approximately 20 cm above the soil surface</tissue>
    </source>
</reference>
<accession>A0A0A9ET81</accession>
<sequence>MTNFTGPSVLASGSSFLQGLGRFSTMRTEIYQRMQIYLYSAA</sequence>
<organism evidence="1">
    <name type="scientific">Arundo donax</name>
    <name type="common">Giant reed</name>
    <name type="synonym">Donax arundinaceus</name>
    <dbReference type="NCBI Taxonomy" id="35708"/>
    <lineage>
        <taxon>Eukaryota</taxon>
        <taxon>Viridiplantae</taxon>
        <taxon>Streptophyta</taxon>
        <taxon>Embryophyta</taxon>
        <taxon>Tracheophyta</taxon>
        <taxon>Spermatophyta</taxon>
        <taxon>Magnoliopsida</taxon>
        <taxon>Liliopsida</taxon>
        <taxon>Poales</taxon>
        <taxon>Poaceae</taxon>
        <taxon>PACMAD clade</taxon>
        <taxon>Arundinoideae</taxon>
        <taxon>Arundineae</taxon>
        <taxon>Arundo</taxon>
    </lineage>
</organism>
<name>A0A0A9ET81_ARUDO</name>
<evidence type="ECO:0000313" key="1">
    <source>
        <dbReference type="EMBL" id="JAE01076.1"/>
    </source>
</evidence>
<reference evidence="1" key="2">
    <citation type="journal article" date="2015" name="Data Brief">
        <title>Shoot transcriptome of the giant reed, Arundo donax.</title>
        <authorList>
            <person name="Barrero R.A."/>
            <person name="Guerrero F.D."/>
            <person name="Moolhuijzen P."/>
            <person name="Goolsby J.A."/>
            <person name="Tidwell J."/>
            <person name="Bellgard S.E."/>
            <person name="Bellgard M.I."/>
        </authorList>
    </citation>
    <scope>NUCLEOTIDE SEQUENCE</scope>
    <source>
        <tissue evidence="1">Shoot tissue taken approximately 20 cm above the soil surface</tissue>
    </source>
</reference>
<dbReference type="AlphaFoldDB" id="A0A0A9ET81"/>
<protein>
    <submittedName>
        <fullName evidence="1">Uncharacterized protein</fullName>
    </submittedName>
</protein>
<proteinExistence type="predicted"/>